<comment type="caution">
    <text evidence="1">The sequence shown here is derived from an EMBL/GenBank/DDBJ whole genome shotgun (WGS) entry which is preliminary data.</text>
</comment>
<name>A0A8S9QLR0_BRACR</name>
<evidence type="ECO:0000313" key="2">
    <source>
        <dbReference type="Proteomes" id="UP000712600"/>
    </source>
</evidence>
<accession>A0A8S9QLR0</accession>
<sequence length="113" mass="12897">MNSYLPTGPDTCLSILASCDRYSQEVMIISFKSCESLPFSNLFQRHCPSVLLEDKQKGSGTFWRNMVILEPFEFEVNQHPVAEVMPVLLKSGQHASREEAVEKMKDCQSMKQH</sequence>
<dbReference type="Proteomes" id="UP000712600">
    <property type="component" value="Unassembled WGS sequence"/>
</dbReference>
<reference evidence="1" key="1">
    <citation type="submission" date="2019-12" db="EMBL/GenBank/DDBJ databases">
        <title>Genome sequencing and annotation of Brassica cretica.</title>
        <authorList>
            <person name="Studholme D.J."/>
            <person name="Sarris P."/>
        </authorList>
    </citation>
    <scope>NUCLEOTIDE SEQUENCE</scope>
    <source>
        <strain evidence="1">PFS-109/04</strain>
        <tissue evidence="1">Leaf</tissue>
    </source>
</reference>
<evidence type="ECO:0000313" key="1">
    <source>
        <dbReference type="EMBL" id="KAF3553333.1"/>
    </source>
</evidence>
<dbReference type="EMBL" id="QGKX02000996">
    <property type="protein sequence ID" value="KAF3553333.1"/>
    <property type="molecule type" value="Genomic_DNA"/>
</dbReference>
<organism evidence="1 2">
    <name type="scientific">Brassica cretica</name>
    <name type="common">Mustard</name>
    <dbReference type="NCBI Taxonomy" id="69181"/>
    <lineage>
        <taxon>Eukaryota</taxon>
        <taxon>Viridiplantae</taxon>
        <taxon>Streptophyta</taxon>
        <taxon>Embryophyta</taxon>
        <taxon>Tracheophyta</taxon>
        <taxon>Spermatophyta</taxon>
        <taxon>Magnoliopsida</taxon>
        <taxon>eudicotyledons</taxon>
        <taxon>Gunneridae</taxon>
        <taxon>Pentapetalae</taxon>
        <taxon>rosids</taxon>
        <taxon>malvids</taxon>
        <taxon>Brassicales</taxon>
        <taxon>Brassicaceae</taxon>
        <taxon>Brassiceae</taxon>
        <taxon>Brassica</taxon>
    </lineage>
</organism>
<dbReference type="AlphaFoldDB" id="A0A8S9QLR0"/>
<protein>
    <submittedName>
        <fullName evidence="1">Uncharacterized protein</fullName>
    </submittedName>
</protein>
<proteinExistence type="predicted"/>
<gene>
    <name evidence="1" type="ORF">F2Q69_00013077</name>
</gene>